<proteinExistence type="inferred from homology"/>
<dbReference type="PANTHER" id="PTHR42879:SF6">
    <property type="entry name" value="NADPH-DEPENDENT REDUCTASE BACG"/>
    <property type="match status" value="1"/>
</dbReference>
<accession>A0A8I1J5J9</accession>
<comment type="caution">
    <text evidence="3">The sequence shown here is derived from an EMBL/GenBank/DDBJ whole genome shotgun (WGS) entry which is preliminary data.</text>
</comment>
<organism evidence="3 4">
    <name type="scientific">Paenibacillus polymyxa</name>
    <name type="common">Bacillus polymyxa</name>
    <dbReference type="NCBI Taxonomy" id="1406"/>
    <lineage>
        <taxon>Bacteria</taxon>
        <taxon>Bacillati</taxon>
        <taxon>Bacillota</taxon>
        <taxon>Bacilli</taxon>
        <taxon>Bacillales</taxon>
        <taxon>Paenibacillaceae</taxon>
        <taxon>Paenibacillus</taxon>
    </lineage>
</organism>
<dbReference type="EMBL" id="JAEHFQ010000017">
    <property type="protein sequence ID" value="MBM0635989.1"/>
    <property type="molecule type" value="Genomic_DNA"/>
</dbReference>
<dbReference type="InterPro" id="IPR002347">
    <property type="entry name" value="SDR_fam"/>
</dbReference>
<evidence type="ECO:0000313" key="4">
    <source>
        <dbReference type="Proteomes" id="UP000650605"/>
    </source>
</evidence>
<dbReference type="RefSeq" id="WP_165150594.1">
    <property type="nucleotide sequence ID" value="NZ_JAEHFQ010000017.1"/>
</dbReference>
<dbReference type="PRINTS" id="PR00081">
    <property type="entry name" value="GDHRDH"/>
</dbReference>
<evidence type="ECO:0000256" key="1">
    <source>
        <dbReference type="ARBA" id="ARBA00006484"/>
    </source>
</evidence>
<dbReference type="AlphaFoldDB" id="A0A8I1J5J9"/>
<dbReference type="CDD" id="cd05233">
    <property type="entry name" value="SDR_c"/>
    <property type="match status" value="1"/>
</dbReference>
<dbReference type="InterPro" id="IPR036291">
    <property type="entry name" value="NAD(P)-bd_dom_sf"/>
</dbReference>
<dbReference type="PRINTS" id="PR00080">
    <property type="entry name" value="SDRFAMILY"/>
</dbReference>
<dbReference type="PANTHER" id="PTHR42879">
    <property type="entry name" value="3-OXOACYL-(ACYL-CARRIER-PROTEIN) REDUCTASE"/>
    <property type="match status" value="1"/>
</dbReference>
<dbReference type="Gene3D" id="3.40.50.720">
    <property type="entry name" value="NAD(P)-binding Rossmann-like Domain"/>
    <property type="match status" value="1"/>
</dbReference>
<reference evidence="3" key="1">
    <citation type="submission" date="2020-12" db="EMBL/GenBank/DDBJ databases">
        <title>Paenibacillus polymyxa LMG 27872: a double-edged sword.</title>
        <authorList>
            <person name="Langendries S."/>
            <person name="Garcia Mendez S."/>
            <person name="Beirinckx S."/>
            <person name="Viaene T."/>
            <person name="Baeyen S."/>
            <person name="Goeminne G."/>
            <person name="Willems A."/>
            <person name="Debode J."/>
            <person name="Goormachtig S."/>
        </authorList>
    </citation>
    <scope>NUCLEOTIDE SEQUENCE</scope>
    <source>
        <strain evidence="3">LMG 27872</strain>
    </source>
</reference>
<evidence type="ECO:0000256" key="2">
    <source>
        <dbReference type="RuleBase" id="RU000363"/>
    </source>
</evidence>
<gene>
    <name evidence="3" type="ORF">JDW19_23080</name>
</gene>
<sequence length="264" mass="29540">MDMGLKYKTALVTGSTKGIGKAIAIELAKEGVNVLINGRNYEEVERTVNEIKSDFPATSPQNATADIVDIGQREALFEKYPEIDILVNNMGIYEIMQYVDVDDEVWEKYFRTNVLAANGLSKFYLPKMLKNDYGRLIFIASEEAIMPSGQMPQYGMTKSMLLSLSKSLSKLTIGTEVTVNTIMPGPTLSENVHQIIESMYPHEDMTFSEKEKDFMVTNLPQSEIQRFIKPIEIGRLATFVCSPYASAFKGSPIRMDGGMVPTIF</sequence>
<name>A0A8I1J5J9_PAEPO</name>
<dbReference type="SUPFAM" id="SSF51735">
    <property type="entry name" value="NAD(P)-binding Rossmann-fold domains"/>
    <property type="match status" value="1"/>
</dbReference>
<dbReference type="InterPro" id="IPR050259">
    <property type="entry name" value="SDR"/>
</dbReference>
<evidence type="ECO:0000313" key="3">
    <source>
        <dbReference type="EMBL" id="MBM0635989.1"/>
    </source>
</evidence>
<dbReference type="Pfam" id="PF00106">
    <property type="entry name" value="adh_short"/>
    <property type="match status" value="1"/>
</dbReference>
<comment type="similarity">
    <text evidence="1 2">Belongs to the short-chain dehydrogenases/reductases (SDR) family.</text>
</comment>
<dbReference type="Proteomes" id="UP000650605">
    <property type="component" value="Unassembled WGS sequence"/>
</dbReference>
<protein>
    <submittedName>
        <fullName evidence="3">SDR family oxidoreductase</fullName>
    </submittedName>
</protein>